<keyword evidence="3" id="KW-1185">Reference proteome</keyword>
<reference evidence="2 3" key="1">
    <citation type="submission" date="2018-07" db="EMBL/GenBank/DDBJ databases">
        <title>Genome sequences of six Lactobacillus spp. isolated from bumble bee guts.</title>
        <authorList>
            <person name="Motta E.V.S."/>
            <person name="Moran N.A."/>
        </authorList>
    </citation>
    <scope>NUCLEOTIDE SEQUENCE [LARGE SCALE GENOMIC DNA]</scope>
    <source>
        <strain evidence="2 3">BI-4G</strain>
    </source>
</reference>
<comment type="caution">
    <text evidence="2">The sequence shown here is derived from an EMBL/GenBank/DDBJ whole genome shotgun (WGS) entry which is preliminary data.</text>
</comment>
<feature type="region of interest" description="Disordered" evidence="1">
    <location>
        <begin position="1"/>
        <end position="22"/>
    </location>
</feature>
<dbReference type="RefSeq" id="WP_118906839.1">
    <property type="nucleotide sequence ID" value="NZ_QOCU01000002.1"/>
</dbReference>
<evidence type="ECO:0000313" key="2">
    <source>
        <dbReference type="EMBL" id="RHW52874.1"/>
    </source>
</evidence>
<dbReference type="EMBL" id="QOCU01000002">
    <property type="protein sequence ID" value="RHW52874.1"/>
    <property type="molecule type" value="Genomic_DNA"/>
</dbReference>
<accession>A0ABX9LVG6</accession>
<organism evidence="2 3">
    <name type="scientific">Lactobacillus bombicola</name>
    <dbReference type="NCBI Taxonomy" id="1505723"/>
    <lineage>
        <taxon>Bacteria</taxon>
        <taxon>Bacillati</taxon>
        <taxon>Bacillota</taxon>
        <taxon>Bacilli</taxon>
        <taxon>Lactobacillales</taxon>
        <taxon>Lactobacillaceae</taxon>
        <taxon>Lactobacillus</taxon>
    </lineage>
</organism>
<proteinExistence type="predicted"/>
<sequence length="98" mass="11360">MPYIEGLHDSSERWARNPETGKGGYVENMTFDEWKDYVNEEREIQLSQGKYGANLKYVRSDDFKSKVSLDYHTAAISDSIVNVSKRILQHRNGTPFED</sequence>
<protein>
    <submittedName>
        <fullName evidence="2">Uncharacterized protein</fullName>
    </submittedName>
</protein>
<evidence type="ECO:0000313" key="3">
    <source>
        <dbReference type="Proteomes" id="UP000283380"/>
    </source>
</evidence>
<name>A0ABX9LVG6_9LACO</name>
<evidence type="ECO:0000256" key="1">
    <source>
        <dbReference type="SAM" id="MobiDB-lite"/>
    </source>
</evidence>
<gene>
    <name evidence="2" type="ORF">DS834_03035</name>
</gene>
<dbReference type="Proteomes" id="UP000283380">
    <property type="component" value="Unassembled WGS sequence"/>
</dbReference>
<feature type="compositionally biased region" description="Basic and acidic residues" evidence="1">
    <location>
        <begin position="1"/>
        <end position="16"/>
    </location>
</feature>